<evidence type="ECO:0000259" key="1">
    <source>
        <dbReference type="Pfam" id="PF16798"/>
    </source>
</evidence>
<gene>
    <name evidence="2" type="ORF">METZ01_LOCUS182771</name>
</gene>
<dbReference type="Pfam" id="PF16798">
    <property type="entry name" value="DUF5069"/>
    <property type="match status" value="1"/>
</dbReference>
<sequence>KMKGIVMIPRMIDKSRAYHSNSLGEYIFPCPLDRIVLEFLGTDHREFAYQTQTLSDKKMALWIGEKCLYKSKNDKDLINNRLLKQKPDTIESLERFNKIKNKIGLIAKNITTWVELIEVEENQILSKTP</sequence>
<dbReference type="AlphaFoldDB" id="A0A382CX54"/>
<dbReference type="EMBL" id="UINC01036249">
    <property type="protein sequence ID" value="SVB29917.1"/>
    <property type="molecule type" value="Genomic_DNA"/>
</dbReference>
<accession>A0A382CX54</accession>
<evidence type="ECO:0000313" key="2">
    <source>
        <dbReference type="EMBL" id="SVB29917.1"/>
    </source>
</evidence>
<feature type="non-terminal residue" evidence="2">
    <location>
        <position position="1"/>
    </location>
</feature>
<reference evidence="2" key="1">
    <citation type="submission" date="2018-05" db="EMBL/GenBank/DDBJ databases">
        <authorList>
            <person name="Lanie J.A."/>
            <person name="Ng W.-L."/>
            <person name="Kazmierczak K.M."/>
            <person name="Andrzejewski T.M."/>
            <person name="Davidsen T.M."/>
            <person name="Wayne K.J."/>
            <person name="Tettelin H."/>
            <person name="Glass J.I."/>
            <person name="Rusch D."/>
            <person name="Podicherti R."/>
            <person name="Tsui H.-C.T."/>
            <person name="Winkler M.E."/>
        </authorList>
    </citation>
    <scope>NUCLEOTIDE SEQUENCE</scope>
</reference>
<organism evidence="2">
    <name type="scientific">marine metagenome</name>
    <dbReference type="NCBI Taxonomy" id="408172"/>
    <lineage>
        <taxon>unclassified sequences</taxon>
        <taxon>metagenomes</taxon>
        <taxon>ecological metagenomes</taxon>
    </lineage>
</organism>
<name>A0A382CX54_9ZZZZ</name>
<feature type="domain" description="DUF5069" evidence="1">
    <location>
        <begin position="2"/>
        <end position="122"/>
    </location>
</feature>
<protein>
    <recommendedName>
        <fullName evidence="1">DUF5069 domain-containing protein</fullName>
    </recommendedName>
</protein>
<proteinExistence type="predicted"/>
<dbReference type="InterPro" id="IPR031849">
    <property type="entry name" value="DUF5069"/>
</dbReference>